<evidence type="ECO:0000313" key="8">
    <source>
        <dbReference type="Proteomes" id="UP001596113"/>
    </source>
</evidence>
<dbReference type="Gene3D" id="3.40.50.2300">
    <property type="match status" value="1"/>
</dbReference>
<dbReference type="PROSITE" id="PS50110">
    <property type="entry name" value="RESPONSE_REGULATORY"/>
    <property type="match status" value="1"/>
</dbReference>
<keyword evidence="8" id="KW-1185">Reference proteome</keyword>
<keyword evidence="1 5" id="KW-0597">Phosphoprotein</keyword>
<dbReference type="InterPro" id="IPR011006">
    <property type="entry name" value="CheY-like_superfamily"/>
</dbReference>
<reference evidence="8" key="1">
    <citation type="journal article" date="2019" name="Int. J. Syst. Evol. Microbiol.">
        <title>The Global Catalogue of Microorganisms (GCM) 10K type strain sequencing project: providing services to taxonomists for standard genome sequencing and annotation.</title>
        <authorList>
            <consortium name="The Broad Institute Genomics Platform"/>
            <consortium name="The Broad Institute Genome Sequencing Center for Infectious Disease"/>
            <person name="Wu L."/>
            <person name="Ma J."/>
        </authorList>
    </citation>
    <scope>NUCLEOTIDE SEQUENCE [LARGE SCALE GENOMIC DNA]</scope>
    <source>
        <strain evidence="8">CGMCC 1.18575</strain>
    </source>
</reference>
<protein>
    <submittedName>
        <fullName evidence="7">Response regulator</fullName>
    </submittedName>
</protein>
<evidence type="ECO:0000256" key="5">
    <source>
        <dbReference type="PROSITE-ProRule" id="PRU00169"/>
    </source>
</evidence>
<proteinExistence type="predicted"/>
<dbReference type="CDD" id="cd17536">
    <property type="entry name" value="REC_YesN-like"/>
    <property type="match status" value="1"/>
</dbReference>
<gene>
    <name evidence="7" type="ORF">ACFPOF_24050</name>
</gene>
<evidence type="ECO:0000256" key="1">
    <source>
        <dbReference type="ARBA" id="ARBA00022553"/>
    </source>
</evidence>
<sequence length="340" mass="39117">MYNLLVVDDEDFIVDGLIALFDEKYGDSFTYFRAYSSPEAIGILQHTRMDLVVSDIRMPGMTGIVLHEHIIRLWPACKVIFLTGFNDFEYIQTAIRNASVDYILKTESDEVIVQAVDKALASLRTDDAAKQLMEEANAQLQASLPILQKQYVWDMLNGLDEGADIVRQFRELHMGLRADEPVLLMLGRLEEWDDAVALSARMPSVYACQQIVKNLWEPMAAAFSIFYDRGKLVWLIQPHRKKQADQDTGFMDWEAVKRHAGRILATIQSDCATYLHLKISLIVAGRPVDWRSCGAEFMRLKQIFYVHYGLQQQLILSENDLPSKPDPIWEHRFYELRPNN</sequence>
<dbReference type="RefSeq" id="WP_378137466.1">
    <property type="nucleotide sequence ID" value="NZ_JBHSMI010000052.1"/>
</dbReference>
<feature type="domain" description="Response regulatory" evidence="6">
    <location>
        <begin position="3"/>
        <end position="120"/>
    </location>
</feature>
<evidence type="ECO:0000256" key="4">
    <source>
        <dbReference type="ARBA" id="ARBA00023163"/>
    </source>
</evidence>
<keyword evidence="3" id="KW-0238">DNA-binding</keyword>
<dbReference type="SMART" id="SM00448">
    <property type="entry name" value="REC"/>
    <property type="match status" value="1"/>
</dbReference>
<dbReference type="PANTHER" id="PTHR43214:SF37">
    <property type="entry name" value="TRANSCRIPTIONAL REGULATORY PROTEIN YDFI"/>
    <property type="match status" value="1"/>
</dbReference>
<dbReference type="Proteomes" id="UP001596113">
    <property type="component" value="Unassembled WGS sequence"/>
</dbReference>
<dbReference type="EMBL" id="JBHSMI010000052">
    <property type="protein sequence ID" value="MFC5405826.1"/>
    <property type="molecule type" value="Genomic_DNA"/>
</dbReference>
<keyword evidence="4" id="KW-0804">Transcription</keyword>
<evidence type="ECO:0000256" key="3">
    <source>
        <dbReference type="ARBA" id="ARBA00023125"/>
    </source>
</evidence>
<organism evidence="7 8">
    <name type="scientific">Cohnella soli</name>
    <dbReference type="NCBI Taxonomy" id="425005"/>
    <lineage>
        <taxon>Bacteria</taxon>
        <taxon>Bacillati</taxon>
        <taxon>Bacillota</taxon>
        <taxon>Bacilli</taxon>
        <taxon>Bacillales</taxon>
        <taxon>Paenibacillaceae</taxon>
        <taxon>Cohnella</taxon>
    </lineage>
</organism>
<evidence type="ECO:0000259" key="6">
    <source>
        <dbReference type="PROSITE" id="PS50110"/>
    </source>
</evidence>
<dbReference type="InterPro" id="IPR039420">
    <property type="entry name" value="WalR-like"/>
</dbReference>
<keyword evidence="2" id="KW-0805">Transcription regulation</keyword>
<dbReference type="SUPFAM" id="SSF52172">
    <property type="entry name" value="CheY-like"/>
    <property type="match status" value="1"/>
</dbReference>
<dbReference type="Pfam" id="PF00072">
    <property type="entry name" value="Response_reg"/>
    <property type="match status" value="1"/>
</dbReference>
<dbReference type="PANTHER" id="PTHR43214">
    <property type="entry name" value="TWO-COMPONENT RESPONSE REGULATOR"/>
    <property type="match status" value="1"/>
</dbReference>
<evidence type="ECO:0000313" key="7">
    <source>
        <dbReference type="EMBL" id="MFC5405826.1"/>
    </source>
</evidence>
<accession>A0ABW0I086</accession>
<evidence type="ECO:0000256" key="2">
    <source>
        <dbReference type="ARBA" id="ARBA00023015"/>
    </source>
</evidence>
<dbReference type="InterPro" id="IPR001789">
    <property type="entry name" value="Sig_transdc_resp-reg_receiver"/>
</dbReference>
<name>A0ABW0I086_9BACL</name>
<comment type="caution">
    <text evidence="7">The sequence shown here is derived from an EMBL/GenBank/DDBJ whole genome shotgun (WGS) entry which is preliminary data.</text>
</comment>
<feature type="modified residue" description="4-aspartylphosphate" evidence="5">
    <location>
        <position position="55"/>
    </location>
</feature>